<dbReference type="Proteomes" id="UP000297706">
    <property type="component" value="Unassembled WGS sequence"/>
</dbReference>
<dbReference type="Gene3D" id="2.40.10.320">
    <property type="entry name" value="Uncharacterised protein PF13642 yp_926445, N-terminal domain"/>
    <property type="match status" value="1"/>
</dbReference>
<dbReference type="EMBL" id="PQVH01000009">
    <property type="protein sequence ID" value="TFW71122.1"/>
    <property type="molecule type" value="Genomic_DNA"/>
</dbReference>
<dbReference type="InterPro" id="IPR025284">
    <property type="entry name" value="DUF4144"/>
</dbReference>
<keyword evidence="2" id="KW-1185">Reference proteome</keyword>
<proteinExistence type="predicted"/>
<dbReference type="OrthoDB" id="8536911at2"/>
<organism evidence="1 2">
    <name type="scientific">Methylotenera oryzisoli</name>
    <dbReference type="NCBI Taxonomy" id="2080758"/>
    <lineage>
        <taxon>Bacteria</taxon>
        <taxon>Pseudomonadati</taxon>
        <taxon>Pseudomonadota</taxon>
        <taxon>Betaproteobacteria</taxon>
        <taxon>Nitrosomonadales</taxon>
        <taxon>Methylophilaceae</taxon>
        <taxon>Methylotenera</taxon>
    </lineage>
</organism>
<evidence type="ECO:0000313" key="1">
    <source>
        <dbReference type="EMBL" id="TFW71122.1"/>
    </source>
</evidence>
<accession>A0A4Y9VR99</accession>
<name>A0A4Y9VR99_9PROT</name>
<dbReference type="Pfam" id="PF13642">
    <property type="entry name" value="DUF4144"/>
    <property type="match status" value="1"/>
</dbReference>
<dbReference type="Gene3D" id="1.10.8.650">
    <property type="entry name" value="Uncharacterised protein PF13642 yp_926445, C-terminal domain"/>
    <property type="match status" value="1"/>
</dbReference>
<dbReference type="RefSeq" id="WP_135277826.1">
    <property type="nucleotide sequence ID" value="NZ_PQVH01000009.1"/>
</dbReference>
<protein>
    <submittedName>
        <fullName evidence="1">Uncharacterized protein</fullName>
    </submittedName>
</protein>
<gene>
    <name evidence="1" type="ORF">C3Y98_07560</name>
</gene>
<dbReference type="AlphaFoldDB" id="A0A4Y9VR99"/>
<reference evidence="1 2" key="1">
    <citation type="submission" date="2018-02" db="EMBL/GenBank/DDBJ databases">
        <title>A novel lanthanide dependent methylotroph, Methylotenera sp. La3113.</title>
        <authorList>
            <person name="Lv H."/>
            <person name="Tani A."/>
        </authorList>
    </citation>
    <scope>NUCLEOTIDE SEQUENCE [LARGE SCALE GENOMIC DNA]</scope>
    <source>
        <strain evidence="1 2">La3113</strain>
    </source>
</reference>
<sequence length="110" mass="12412">MNSSNINLVHFPAVIKLYADDELLFIANSSDFENNAALNNMYFQVQDMLIDKLGHVFKLHKTERLALSTTNDVMQLDEVIQLIQLHLSNHGACCVSKFSAHSIEDAFNCL</sequence>
<evidence type="ECO:0000313" key="2">
    <source>
        <dbReference type="Proteomes" id="UP000297706"/>
    </source>
</evidence>
<comment type="caution">
    <text evidence="1">The sequence shown here is derived from an EMBL/GenBank/DDBJ whole genome shotgun (WGS) entry which is preliminary data.</text>
</comment>